<dbReference type="Gene3D" id="3.40.50.620">
    <property type="entry name" value="HUPs"/>
    <property type="match status" value="1"/>
</dbReference>
<keyword evidence="10" id="KW-0030">Aminoacyl-tRNA synthetase</keyword>
<keyword evidence="8" id="KW-0067">ATP-binding</keyword>
<keyword evidence="5" id="KW-0479">Metal-binding</keyword>
<evidence type="ECO:0000256" key="6">
    <source>
        <dbReference type="ARBA" id="ARBA00022741"/>
    </source>
</evidence>
<keyword evidence="9" id="KW-0648">Protein biosynthesis</keyword>
<evidence type="ECO:0000256" key="8">
    <source>
        <dbReference type="ARBA" id="ARBA00022840"/>
    </source>
</evidence>
<reference evidence="14 15" key="1">
    <citation type="submission" date="2022-07" db="EMBL/GenBank/DDBJ databases">
        <title>Genome-wide signatures of adaptation to extreme environments.</title>
        <authorList>
            <person name="Cho C.H."/>
            <person name="Yoon H.S."/>
        </authorList>
    </citation>
    <scope>NUCLEOTIDE SEQUENCE [LARGE SCALE GENOMIC DNA]</scope>
    <source>
        <strain evidence="14 15">DBV 063 E5</strain>
    </source>
</reference>
<dbReference type="PRINTS" id="PR00983">
    <property type="entry name" value="TRNASYNTHCYS"/>
</dbReference>
<dbReference type="Gene3D" id="1.20.120.1910">
    <property type="entry name" value="Cysteine-tRNA ligase, C-terminal anti-codon recognition domain"/>
    <property type="match status" value="1"/>
</dbReference>
<dbReference type="SUPFAM" id="SSF52374">
    <property type="entry name" value="Nucleotidylyl transferase"/>
    <property type="match status" value="1"/>
</dbReference>
<sequence length="620" mass="69969">MVTRQQRVGNGSVSGVQRGWSRQSSTRDDALPAGAEADRLLRPSRRLLMWYQCGPTVYDDAHLGHARTSVTFDMVRRVLQHWYDRVPVLALSVTDIDDKVVGRAREVRTTRETATEAAMRVARLYERRYFEDMRRLNVLPPTCVLRVSEHIPAIVQYVERLVAKGAVYSTRAGNFYFDTMRVQHRYGVLDAGRALNAEWAAADVDDDDDDERQSPGDKRHRADFAVWKAVADPEQEASWPSPRTTHECTVFRGRPGWHVECSAMCAAVFGDQLDLHTGGVDLRFPHHENEIHLSEAYHGVERWCAHWMHTGALLSGREKMSKSLRNFVTVRQYLQRDGDDSVEDTLRMRRAADVFRIFCALHKYSTPAEFTAAQEQHAGSVWQRLAQFVERSREGRDRAGAMAAPLSSDTSAAQEEACSGMWRRWRGTAGNASSPSSSRTQQRIHACQQQIDAALVADFHFPRIIHALLELVNDVNRCDVGDGEPDEMALAGQWVRHILGMLGMASAPFAVTPRQAPSVEDGVTAVSPEQPLESASAEAMRTAQVESLVRFRCTLRQAIWEELRKLPSGDARHAQRRLLQLCDELRDEVLLKGYGVQVADRPDGNSSWTRCYDVHRKRSG</sequence>
<dbReference type="EMBL" id="JANCYW010000004">
    <property type="protein sequence ID" value="KAK4535275.1"/>
    <property type="molecule type" value="Genomic_DNA"/>
</dbReference>
<accession>A0AAV9IT49</accession>
<dbReference type="GO" id="GO:0005737">
    <property type="term" value="C:cytoplasm"/>
    <property type="evidence" value="ECO:0007669"/>
    <property type="project" value="TreeGrafter"/>
</dbReference>
<evidence type="ECO:0000256" key="12">
    <source>
        <dbReference type="SAM" id="MobiDB-lite"/>
    </source>
</evidence>
<dbReference type="PANTHER" id="PTHR10890:SF27">
    <property type="entry name" value="CYSTEINE--TRNA LIGASE, MITOCHONDRIAL-RELATED"/>
    <property type="match status" value="1"/>
</dbReference>
<gene>
    <name evidence="14" type="ORF">CDCA_CDCA04G1300</name>
</gene>
<dbReference type="InterPro" id="IPR014729">
    <property type="entry name" value="Rossmann-like_a/b/a_fold"/>
</dbReference>
<dbReference type="GO" id="GO:0005524">
    <property type="term" value="F:ATP binding"/>
    <property type="evidence" value="ECO:0007669"/>
    <property type="project" value="UniProtKB-KW"/>
</dbReference>
<evidence type="ECO:0000256" key="10">
    <source>
        <dbReference type="ARBA" id="ARBA00023146"/>
    </source>
</evidence>
<organism evidence="14 15">
    <name type="scientific">Cyanidium caldarium</name>
    <name type="common">Red alga</name>
    <dbReference type="NCBI Taxonomy" id="2771"/>
    <lineage>
        <taxon>Eukaryota</taxon>
        <taxon>Rhodophyta</taxon>
        <taxon>Bangiophyceae</taxon>
        <taxon>Cyanidiales</taxon>
        <taxon>Cyanidiaceae</taxon>
        <taxon>Cyanidium</taxon>
    </lineage>
</organism>
<evidence type="ECO:0000256" key="3">
    <source>
        <dbReference type="ARBA" id="ARBA00012832"/>
    </source>
</evidence>
<comment type="cofactor">
    <cofactor evidence="1">
        <name>Zn(2+)</name>
        <dbReference type="ChEBI" id="CHEBI:29105"/>
    </cofactor>
</comment>
<dbReference type="InterPro" id="IPR032678">
    <property type="entry name" value="tRNA-synt_1_cat_dom"/>
</dbReference>
<evidence type="ECO:0000256" key="7">
    <source>
        <dbReference type="ARBA" id="ARBA00022833"/>
    </source>
</evidence>
<feature type="compositionally biased region" description="Basic and acidic residues" evidence="12">
    <location>
        <begin position="25"/>
        <end position="35"/>
    </location>
</feature>
<dbReference type="GO" id="GO:0046872">
    <property type="term" value="F:metal ion binding"/>
    <property type="evidence" value="ECO:0007669"/>
    <property type="project" value="UniProtKB-KW"/>
</dbReference>
<keyword evidence="4" id="KW-0436">Ligase</keyword>
<dbReference type="HAMAP" id="MF_00041">
    <property type="entry name" value="Cys_tRNA_synth"/>
    <property type="match status" value="1"/>
</dbReference>
<dbReference type="GO" id="GO:0006423">
    <property type="term" value="P:cysteinyl-tRNA aminoacylation"/>
    <property type="evidence" value="ECO:0007669"/>
    <property type="project" value="InterPro"/>
</dbReference>
<dbReference type="GO" id="GO:0004817">
    <property type="term" value="F:cysteine-tRNA ligase activity"/>
    <property type="evidence" value="ECO:0007669"/>
    <property type="project" value="UniProtKB-EC"/>
</dbReference>
<dbReference type="SUPFAM" id="SSF47323">
    <property type="entry name" value="Anticodon-binding domain of a subclass of class I aminoacyl-tRNA synthetases"/>
    <property type="match status" value="1"/>
</dbReference>
<feature type="compositionally biased region" description="Polar residues" evidence="12">
    <location>
        <begin position="1"/>
        <end position="24"/>
    </location>
</feature>
<dbReference type="EC" id="6.1.1.16" evidence="3"/>
<evidence type="ECO:0000256" key="11">
    <source>
        <dbReference type="ARBA" id="ARBA00031499"/>
    </source>
</evidence>
<keyword evidence="6" id="KW-0547">Nucleotide-binding</keyword>
<dbReference type="PANTHER" id="PTHR10890">
    <property type="entry name" value="CYSTEINYL-TRNA SYNTHETASE"/>
    <property type="match status" value="1"/>
</dbReference>
<comment type="similarity">
    <text evidence="2">Belongs to the class-I aminoacyl-tRNA synthetase family.</text>
</comment>
<dbReference type="InterPro" id="IPR009080">
    <property type="entry name" value="tRNAsynth_Ia_anticodon-bd"/>
</dbReference>
<proteinExistence type="inferred from homology"/>
<dbReference type="InterPro" id="IPR024909">
    <property type="entry name" value="Cys-tRNA/MSH_ligase"/>
</dbReference>
<dbReference type="Pfam" id="PF01406">
    <property type="entry name" value="tRNA-synt_1e"/>
    <property type="match status" value="1"/>
</dbReference>
<dbReference type="Proteomes" id="UP001301350">
    <property type="component" value="Unassembled WGS sequence"/>
</dbReference>
<evidence type="ECO:0000256" key="1">
    <source>
        <dbReference type="ARBA" id="ARBA00001947"/>
    </source>
</evidence>
<protein>
    <recommendedName>
        <fullName evidence="3">cysteine--tRNA ligase</fullName>
        <ecNumber evidence="3">6.1.1.16</ecNumber>
    </recommendedName>
    <alternativeName>
        <fullName evidence="11">Cysteinyl-tRNA synthetase</fullName>
    </alternativeName>
</protein>
<comment type="caution">
    <text evidence="14">The sequence shown here is derived from an EMBL/GenBank/DDBJ whole genome shotgun (WGS) entry which is preliminary data.</text>
</comment>
<dbReference type="AlphaFoldDB" id="A0AAV9IT49"/>
<evidence type="ECO:0000256" key="4">
    <source>
        <dbReference type="ARBA" id="ARBA00022598"/>
    </source>
</evidence>
<keyword evidence="15" id="KW-1185">Reference proteome</keyword>
<evidence type="ECO:0000256" key="5">
    <source>
        <dbReference type="ARBA" id="ARBA00022723"/>
    </source>
</evidence>
<evidence type="ECO:0000259" key="13">
    <source>
        <dbReference type="Pfam" id="PF01406"/>
    </source>
</evidence>
<feature type="domain" description="tRNA synthetases class I catalytic" evidence="13">
    <location>
        <begin position="47"/>
        <end position="337"/>
    </location>
</feature>
<dbReference type="InterPro" id="IPR015803">
    <property type="entry name" value="Cys-tRNA-ligase"/>
</dbReference>
<keyword evidence="7" id="KW-0862">Zinc</keyword>
<evidence type="ECO:0000313" key="15">
    <source>
        <dbReference type="Proteomes" id="UP001301350"/>
    </source>
</evidence>
<evidence type="ECO:0000256" key="2">
    <source>
        <dbReference type="ARBA" id="ARBA00005594"/>
    </source>
</evidence>
<evidence type="ECO:0000256" key="9">
    <source>
        <dbReference type="ARBA" id="ARBA00022917"/>
    </source>
</evidence>
<feature type="region of interest" description="Disordered" evidence="12">
    <location>
        <begin position="1"/>
        <end position="35"/>
    </location>
</feature>
<evidence type="ECO:0000313" key="14">
    <source>
        <dbReference type="EMBL" id="KAK4535275.1"/>
    </source>
</evidence>
<name>A0AAV9IT49_CYACA</name>